<proteinExistence type="predicted"/>
<protein>
    <submittedName>
        <fullName evidence="1">Uncharacterized protein</fullName>
    </submittedName>
</protein>
<geneLocation type="plasmid" evidence="1 2">
    <name>p1</name>
</geneLocation>
<reference evidence="1" key="1">
    <citation type="journal article" date="2025" name="Int. J. Syst. Evol. Microbiol.">
        <title>Streptomyces citrinus sp. nov., with yellow diffusible pigment.</title>
        <authorList>
            <person name="He Y."/>
            <person name="Yang E."/>
            <person name="Xu J."/>
            <person name="Sun Y."/>
            <person name="Sun L."/>
        </authorList>
    </citation>
    <scope>NUCLEOTIDE SEQUENCE</scope>
    <source>
        <strain evidence="1">Q6</strain>
    </source>
</reference>
<accession>A0ACD5AQL4</accession>
<keyword evidence="2" id="KW-1185">Reference proteome</keyword>
<gene>
    <name evidence="1" type="ORF">V2W30_40645</name>
</gene>
<organism evidence="1 2">
    <name type="scientific">Streptomyces citrinus</name>
    <dbReference type="NCBI Taxonomy" id="3118173"/>
    <lineage>
        <taxon>Bacteria</taxon>
        <taxon>Bacillati</taxon>
        <taxon>Actinomycetota</taxon>
        <taxon>Actinomycetes</taxon>
        <taxon>Kitasatosporales</taxon>
        <taxon>Streptomycetaceae</taxon>
        <taxon>Streptomyces</taxon>
    </lineage>
</organism>
<evidence type="ECO:0000313" key="1">
    <source>
        <dbReference type="EMBL" id="WWQ69482.1"/>
    </source>
</evidence>
<dbReference type="EMBL" id="CP146023">
    <property type="protein sequence ID" value="WWQ69482.1"/>
    <property type="molecule type" value="Genomic_DNA"/>
</dbReference>
<dbReference type="Proteomes" id="UP001432251">
    <property type="component" value="Plasmid p1"/>
</dbReference>
<keyword evidence="1" id="KW-0614">Plasmid</keyword>
<sequence>MTRHDRFGRPDSRLSTATTSPSGRRLGVGHRPARPALTLVAGTRADAAVELATLTMQPMPADVRGAIVIPVPGTLMATWVPLTAPSRIPQGRIMLAWTPVGDGRTDVTAHLGLAGAQVLLAVWPGLRGEWSGVVRPTVTEVTELHAALRLATVVLDRLTD</sequence>
<evidence type="ECO:0000313" key="2">
    <source>
        <dbReference type="Proteomes" id="UP001432251"/>
    </source>
</evidence>
<name>A0ACD5AQL4_9ACTN</name>